<dbReference type="Gene3D" id="3.50.50.60">
    <property type="entry name" value="FAD/NAD(P)-binding domain"/>
    <property type="match status" value="1"/>
</dbReference>
<proteinExistence type="inferred from homology"/>
<evidence type="ECO:0000256" key="4">
    <source>
        <dbReference type="ARBA" id="ARBA00022490"/>
    </source>
</evidence>
<evidence type="ECO:0000313" key="10">
    <source>
        <dbReference type="Proteomes" id="UP000663824"/>
    </source>
</evidence>
<dbReference type="AlphaFoldDB" id="A0A816Z2C6"/>
<evidence type="ECO:0000256" key="3">
    <source>
        <dbReference type="ARBA" id="ARBA00005995"/>
    </source>
</evidence>
<evidence type="ECO:0000256" key="6">
    <source>
        <dbReference type="ARBA" id="ARBA00022827"/>
    </source>
</evidence>
<keyword evidence="6" id="KW-0274">FAD</keyword>
<comment type="cofactor">
    <cofactor evidence="1">
        <name>FAD</name>
        <dbReference type="ChEBI" id="CHEBI:57692"/>
    </cofactor>
</comment>
<evidence type="ECO:0000256" key="2">
    <source>
        <dbReference type="ARBA" id="ARBA00004496"/>
    </source>
</evidence>
<dbReference type="GO" id="GO:0046592">
    <property type="term" value="F:polyamine oxidase activity"/>
    <property type="evidence" value="ECO:0007669"/>
    <property type="project" value="TreeGrafter"/>
</dbReference>
<dbReference type="Pfam" id="PF01593">
    <property type="entry name" value="Amino_oxidase"/>
    <property type="match status" value="1"/>
</dbReference>
<sequence>MESVKVVIVGGGAAGLGAAKTLGPDVNYLLIEAQDYIGGRIRTVDAAPDAVVDLGAQYIHGKTNNRVFEICKQLDCIMTLSSVNNEETIAIRSDRTRLNPEIVDKVQTVWEEFAKEAQSKFGDITIPTDNSFYDYLVENFKPLFLSALPSCEHLLDEFIDYFDKTESIENGCSSLVKLSLAEYGSYEYLEGLAEYELKNGGYRPFISYLKSFIPDDNRIRLNSEVVRVKYLHDTHQLQVDTRNHNIKSEHEQETSTIVCDHIVWTSSLGYLKENFSSIFADEIELIEQKQDAINRLGFDTINKTVLIYEKRFWPDAVGKIMLLDRQKQKSIEFSDSLKTLIKIEQIDERVVNTIIEAVHRYDELRSTNVPILICWFGGSAAVLIEDINENIIEDINENIIGQICHEVLCYYLNLSSKLNKLNRVLKSEWHKNRFIRGSYSYYSIKSSGKAGQQLRTAYEPDGIPRILFAGEATHENGYSTVHGAFESGIREGNRLLSILNE</sequence>
<evidence type="ECO:0000256" key="5">
    <source>
        <dbReference type="ARBA" id="ARBA00022630"/>
    </source>
</evidence>
<dbReference type="InterPro" id="IPR036188">
    <property type="entry name" value="FAD/NAD-bd_sf"/>
</dbReference>
<dbReference type="EMBL" id="CAJNRE010018859">
    <property type="protein sequence ID" value="CAF2182021.1"/>
    <property type="molecule type" value="Genomic_DNA"/>
</dbReference>
<dbReference type="InterPro" id="IPR002937">
    <property type="entry name" value="Amino_oxidase"/>
</dbReference>
<organism evidence="9 10">
    <name type="scientific">Rotaria magnacalcarata</name>
    <dbReference type="NCBI Taxonomy" id="392030"/>
    <lineage>
        <taxon>Eukaryota</taxon>
        <taxon>Metazoa</taxon>
        <taxon>Spiralia</taxon>
        <taxon>Gnathifera</taxon>
        <taxon>Rotifera</taxon>
        <taxon>Eurotatoria</taxon>
        <taxon>Bdelloidea</taxon>
        <taxon>Philodinida</taxon>
        <taxon>Philodinidae</taxon>
        <taxon>Rotaria</taxon>
    </lineage>
</organism>
<keyword evidence="5" id="KW-0285">Flavoprotein</keyword>
<dbReference type="Proteomes" id="UP000663824">
    <property type="component" value="Unassembled WGS sequence"/>
</dbReference>
<accession>A0A816Z2C6</accession>
<dbReference type="SUPFAM" id="SSF54373">
    <property type="entry name" value="FAD-linked reductases, C-terminal domain"/>
    <property type="match status" value="1"/>
</dbReference>
<dbReference type="GO" id="GO:0005737">
    <property type="term" value="C:cytoplasm"/>
    <property type="evidence" value="ECO:0007669"/>
    <property type="project" value="UniProtKB-SubCell"/>
</dbReference>
<evidence type="ECO:0000259" key="8">
    <source>
        <dbReference type="Pfam" id="PF01593"/>
    </source>
</evidence>
<keyword evidence="7" id="KW-0560">Oxidoreductase</keyword>
<evidence type="ECO:0000256" key="7">
    <source>
        <dbReference type="ARBA" id="ARBA00023002"/>
    </source>
</evidence>
<gene>
    <name evidence="9" type="ORF">MBJ925_LOCUS34409</name>
</gene>
<name>A0A816Z2C6_9BILA</name>
<dbReference type="PANTHER" id="PTHR10742">
    <property type="entry name" value="FLAVIN MONOAMINE OXIDASE"/>
    <property type="match status" value="1"/>
</dbReference>
<dbReference type="SUPFAM" id="SSF51905">
    <property type="entry name" value="FAD/NAD(P)-binding domain"/>
    <property type="match status" value="1"/>
</dbReference>
<dbReference type="Gene3D" id="3.90.660.10">
    <property type="match status" value="1"/>
</dbReference>
<dbReference type="PANTHER" id="PTHR10742:SF405">
    <property type="entry name" value="PEROXISOMAL N(1)-ACETYL-SPERMINE_SPERMIDINE OXIDASE"/>
    <property type="match status" value="1"/>
</dbReference>
<feature type="domain" description="Amine oxidase" evidence="8">
    <location>
        <begin position="14"/>
        <end position="495"/>
    </location>
</feature>
<protein>
    <recommendedName>
        <fullName evidence="8">Amine oxidase domain-containing protein</fullName>
    </recommendedName>
</protein>
<evidence type="ECO:0000313" key="9">
    <source>
        <dbReference type="EMBL" id="CAF2182021.1"/>
    </source>
</evidence>
<evidence type="ECO:0000256" key="1">
    <source>
        <dbReference type="ARBA" id="ARBA00001974"/>
    </source>
</evidence>
<comment type="caution">
    <text evidence="9">The sequence shown here is derived from an EMBL/GenBank/DDBJ whole genome shotgun (WGS) entry which is preliminary data.</text>
</comment>
<keyword evidence="4" id="KW-0963">Cytoplasm</keyword>
<comment type="similarity">
    <text evidence="3">Belongs to the flavin monoamine oxidase family.</text>
</comment>
<comment type="subcellular location">
    <subcellularLocation>
        <location evidence="2">Cytoplasm</location>
    </subcellularLocation>
</comment>
<reference evidence="9" key="1">
    <citation type="submission" date="2021-02" db="EMBL/GenBank/DDBJ databases">
        <authorList>
            <person name="Nowell W R."/>
        </authorList>
    </citation>
    <scope>NUCLEOTIDE SEQUENCE</scope>
</reference>
<dbReference type="InterPro" id="IPR050281">
    <property type="entry name" value="Flavin_monoamine_oxidase"/>
</dbReference>